<dbReference type="EMBL" id="JAPMIV010000009">
    <property type="protein sequence ID" value="MDV6374303.1"/>
    <property type="molecule type" value="Genomic_DNA"/>
</dbReference>
<dbReference type="SUPFAM" id="SSF109854">
    <property type="entry name" value="DinB/YfiT-like putative metalloenzymes"/>
    <property type="match status" value="1"/>
</dbReference>
<name>A0ABU4DPE1_9DEIO</name>
<reference evidence="4 5" key="1">
    <citation type="submission" date="2022-11" db="EMBL/GenBank/DDBJ databases">
        <title>Deinococcus ZS9-10, Low Temperature and Draught-tolerating, UV-resistant Bacteria from Continental Antarctica.</title>
        <authorList>
            <person name="Cheng L."/>
        </authorList>
    </citation>
    <scope>NUCLEOTIDE SEQUENCE [LARGE SCALE GENOMIC DNA]</scope>
    <source>
        <strain evidence="4 5">ZS9-10</strain>
    </source>
</reference>
<feature type="region of interest" description="Disordered" evidence="3">
    <location>
        <begin position="174"/>
        <end position="197"/>
    </location>
</feature>
<proteinExistence type="inferred from homology"/>
<evidence type="ECO:0000313" key="4">
    <source>
        <dbReference type="EMBL" id="MDV6374303.1"/>
    </source>
</evidence>
<dbReference type="Pfam" id="PF05163">
    <property type="entry name" value="DinB"/>
    <property type="match status" value="1"/>
</dbReference>
<gene>
    <name evidence="4" type="ORF">ORD21_06845</name>
</gene>
<accession>A0ABU4DPE1</accession>
<dbReference type="Proteomes" id="UP001276150">
    <property type="component" value="Unassembled WGS sequence"/>
</dbReference>
<dbReference type="PANTHER" id="PTHR37302">
    <property type="entry name" value="SLR1116 PROTEIN"/>
    <property type="match status" value="1"/>
</dbReference>
<dbReference type="PANTHER" id="PTHR37302:SF3">
    <property type="entry name" value="DAMAGE-INDUCIBLE PROTEIN DINB"/>
    <property type="match status" value="1"/>
</dbReference>
<organism evidence="4 5">
    <name type="scientific">Deinococcus arenicola</name>
    <dbReference type="NCBI Taxonomy" id="2994950"/>
    <lineage>
        <taxon>Bacteria</taxon>
        <taxon>Thermotogati</taxon>
        <taxon>Deinococcota</taxon>
        <taxon>Deinococci</taxon>
        <taxon>Deinococcales</taxon>
        <taxon>Deinococcaceae</taxon>
        <taxon>Deinococcus</taxon>
    </lineage>
</organism>
<protein>
    <submittedName>
        <fullName evidence="4">DUF664 domain-containing protein</fullName>
    </submittedName>
</protein>
<evidence type="ECO:0000313" key="5">
    <source>
        <dbReference type="Proteomes" id="UP001276150"/>
    </source>
</evidence>
<feature type="compositionally biased region" description="Basic and acidic residues" evidence="3">
    <location>
        <begin position="187"/>
        <end position="197"/>
    </location>
</feature>
<evidence type="ECO:0000256" key="3">
    <source>
        <dbReference type="SAM" id="MobiDB-lite"/>
    </source>
</evidence>
<dbReference type="InterPro" id="IPR034660">
    <property type="entry name" value="DinB/YfiT-like"/>
</dbReference>
<keyword evidence="5" id="KW-1185">Reference proteome</keyword>
<comment type="caution">
    <text evidence="4">The sequence shown here is derived from an EMBL/GenBank/DDBJ whole genome shotgun (WGS) entry which is preliminary data.</text>
</comment>
<keyword evidence="2" id="KW-0479">Metal-binding</keyword>
<evidence type="ECO:0000256" key="1">
    <source>
        <dbReference type="ARBA" id="ARBA00008635"/>
    </source>
</evidence>
<comment type="similarity">
    <text evidence="1">Belongs to the DinB family.</text>
</comment>
<dbReference type="InterPro" id="IPR007837">
    <property type="entry name" value="DinB"/>
</dbReference>
<evidence type="ECO:0000256" key="2">
    <source>
        <dbReference type="ARBA" id="ARBA00022723"/>
    </source>
</evidence>
<dbReference type="Gene3D" id="1.20.120.450">
    <property type="entry name" value="dinb family like domain"/>
    <property type="match status" value="1"/>
</dbReference>
<dbReference type="RefSeq" id="WP_317639621.1">
    <property type="nucleotide sequence ID" value="NZ_JAPMIV010000009.1"/>
</dbReference>
<sequence length="197" mass="22820">MNVREYYAYLSAAREQLWNYLRALPAADLDRDMIESGDRFHSIKDLLLHATDVEDHWVHFIARGENLQGDGRFKHDWVNPQAQQYDLTWIIDYGRVVSQQTAAFLDSGPDMERSIKLVQDDPASDTVTLDQLMWNVMTHEVRHTAQITLLVRQLGHTPPWMDYMRFARPQTTAPTLGNLELDDPELEDPKDTAAKRV</sequence>